<dbReference type="CDD" id="cd22529">
    <property type="entry name" value="KH-II_NusA_rpt2"/>
    <property type="match status" value="1"/>
</dbReference>
<dbReference type="GO" id="GO:0003700">
    <property type="term" value="F:DNA-binding transcription factor activity"/>
    <property type="evidence" value="ECO:0007669"/>
    <property type="project" value="InterPro"/>
</dbReference>
<dbReference type="eggNOG" id="COG0272">
    <property type="taxonomic scope" value="Bacteria"/>
</dbReference>
<evidence type="ECO:0000313" key="10">
    <source>
        <dbReference type="Proteomes" id="UP000001951"/>
    </source>
</evidence>
<dbReference type="InterPro" id="IPR004087">
    <property type="entry name" value="KH_dom"/>
</dbReference>
<evidence type="ECO:0000256" key="5">
    <source>
        <dbReference type="ARBA" id="ARBA00023015"/>
    </source>
</evidence>
<evidence type="ECO:0000313" key="9">
    <source>
        <dbReference type="EMBL" id="ABE04693.1"/>
    </source>
</evidence>
<organism evidence="9 10">
    <name type="scientific">Rickettsia bellii (strain RML369-C)</name>
    <dbReference type="NCBI Taxonomy" id="336407"/>
    <lineage>
        <taxon>Bacteria</taxon>
        <taxon>Pseudomonadati</taxon>
        <taxon>Pseudomonadota</taxon>
        <taxon>Alphaproteobacteria</taxon>
        <taxon>Rickettsiales</taxon>
        <taxon>Rickettsiaceae</taxon>
        <taxon>Rickettsieae</taxon>
        <taxon>Rickettsia</taxon>
        <taxon>belli group</taxon>
    </lineage>
</organism>
<dbReference type="eggNOG" id="COG0195">
    <property type="taxonomic scope" value="Bacteria"/>
</dbReference>
<dbReference type="HAMAP" id="MF_00945_B">
    <property type="entry name" value="NusA_B"/>
    <property type="match status" value="1"/>
</dbReference>
<dbReference type="PANTHER" id="PTHR22648:SF0">
    <property type="entry name" value="TRANSCRIPTION TERMINATION_ANTITERMINATION PROTEIN NUSA"/>
    <property type="match status" value="1"/>
</dbReference>
<dbReference type="NCBIfam" id="TIGR01954">
    <property type="entry name" value="nusA_Cterm_rpt"/>
    <property type="match status" value="1"/>
</dbReference>
<dbReference type="InterPro" id="IPR010214">
    <property type="entry name" value="Tscrpt_termin_fac_NusA_C_rpt"/>
</dbReference>
<evidence type="ECO:0000256" key="3">
    <source>
        <dbReference type="ARBA" id="ARBA00022814"/>
    </source>
</evidence>
<protein>
    <recommendedName>
        <fullName evidence="7">Transcription termination/antitermination protein NusA</fullName>
    </recommendedName>
</protein>
<dbReference type="InterPro" id="IPR003029">
    <property type="entry name" value="S1_domain"/>
</dbReference>
<dbReference type="NCBIfam" id="TIGR01953">
    <property type="entry name" value="NusA"/>
    <property type="match status" value="1"/>
</dbReference>
<dbReference type="GO" id="GO:0000166">
    <property type="term" value="F:nucleotide binding"/>
    <property type="evidence" value="ECO:0007669"/>
    <property type="project" value="InterPro"/>
</dbReference>
<dbReference type="FunFam" id="3.30.300.20:FF:000002">
    <property type="entry name" value="Transcription termination/antitermination protein NusA"/>
    <property type="match status" value="1"/>
</dbReference>
<dbReference type="HOGENOM" id="CLU_029242_1_2_5"/>
<evidence type="ECO:0000256" key="1">
    <source>
        <dbReference type="ARBA" id="ARBA00022472"/>
    </source>
</evidence>
<dbReference type="OrthoDB" id="9807233at2"/>
<dbReference type="FunFam" id="2.40.50.140:FF:000058">
    <property type="entry name" value="Transcription termination/antitermination protein NusA"/>
    <property type="match status" value="1"/>
</dbReference>
<dbReference type="RefSeq" id="WP_011477281.1">
    <property type="nucleotide sequence ID" value="NC_007940.1"/>
</dbReference>
<dbReference type="InterPro" id="IPR030842">
    <property type="entry name" value="TF_NusA_bacterial"/>
</dbReference>
<keyword evidence="1 7" id="KW-0806">Transcription termination</keyword>
<dbReference type="InterPro" id="IPR009019">
    <property type="entry name" value="KH_sf_prok-type"/>
</dbReference>
<dbReference type="InterPro" id="IPR013735">
    <property type="entry name" value="TF_NusA_N"/>
</dbReference>
<dbReference type="InterPro" id="IPR012340">
    <property type="entry name" value="NA-bd_OB-fold"/>
</dbReference>
<keyword evidence="4 7" id="KW-0694">RNA-binding</keyword>
<keyword evidence="2 7" id="KW-0963">Cytoplasm</keyword>
<dbReference type="Pfam" id="PF00575">
    <property type="entry name" value="S1"/>
    <property type="match status" value="1"/>
</dbReference>
<evidence type="ECO:0000256" key="4">
    <source>
        <dbReference type="ARBA" id="ARBA00022884"/>
    </source>
</evidence>
<dbReference type="GO" id="GO:0031564">
    <property type="term" value="P:transcription antitermination"/>
    <property type="evidence" value="ECO:0007669"/>
    <property type="project" value="UniProtKB-UniRule"/>
</dbReference>
<dbReference type="SUPFAM" id="SSF54814">
    <property type="entry name" value="Prokaryotic type KH domain (KH-domain type II)"/>
    <property type="match status" value="2"/>
</dbReference>
<dbReference type="Gene3D" id="2.40.50.140">
    <property type="entry name" value="Nucleic acid-binding proteins"/>
    <property type="match status" value="1"/>
</dbReference>
<dbReference type="Pfam" id="PF26594">
    <property type="entry name" value="KH_NusA_2nd"/>
    <property type="match status" value="1"/>
</dbReference>
<dbReference type="Pfam" id="PF08529">
    <property type="entry name" value="NusA_N"/>
    <property type="match status" value="1"/>
</dbReference>
<dbReference type="SMART" id="SM00322">
    <property type="entry name" value="KH"/>
    <property type="match status" value="2"/>
</dbReference>
<evidence type="ECO:0000256" key="7">
    <source>
        <dbReference type="HAMAP-Rule" id="MF_00945"/>
    </source>
</evidence>
<comment type="subunit">
    <text evidence="7">Monomer. Binds directly to the core enzyme of the DNA-dependent RNA polymerase and to nascent RNA.</text>
</comment>
<dbReference type="SMART" id="SM00316">
    <property type="entry name" value="S1"/>
    <property type="match status" value="1"/>
</dbReference>
<dbReference type="InterPro" id="IPR025249">
    <property type="entry name" value="TF_NusA_KH_1st"/>
</dbReference>
<dbReference type="SUPFAM" id="SSF50249">
    <property type="entry name" value="Nucleic acid-binding proteins"/>
    <property type="match status" value="1"/>
</dbReference>
<dbReference type="Pfam" id="PF13184">
    <property type="entry name" value="KH_NusA_1st"/>
    <property type="match status" value="1"/>
</dbReference>
<keyword evidence="5 7" id="KW-0805">Transcription regulation</keyword>
<gene>
    <name evidence="7 9" type="primary">nusA</name>
    <name evidence="9" type="ordered locus">RBE_0612</name>
</gene>
<dbReference type="Gene3D" id="1.10.150.20">
    <property type="entry name" value="5' to 3' exonuclease, C-terminal subdomain"/>
    <property type="match status" value="2"/>
</dbReference>
<keyword evidence="3 7" id="KW-0889">Transcription antitermination</keyword>
<dbReference type="KEGG" id="rbe:RBE_0612"/>
<comment type="subcellular location">
    <subcellularLocation>
        <location evidence="7">Cytoplasm</location>
    </subcellularLocation>
</comment>
<comment type="similarity">
    <text evidence="7">Belongs to the NusA family.</text>
</comment>
<dbReference type="SUPFAM" id="SSF47794">
    <property type="entry name" value="Rad51 N-terminal domain-like"/>
    <property type="match status" value="2"/>
</dbReference>
<dbReference type="InterPro" id="IPR010213">
    <property type="entry name" value="TF_NusA"/>
</dbReference>
<dbReference type="InterPro" id="IPR058582">
    <property type="entry name" value="KH_NusA_2nd"/>
</dbReference>
<feature type="domain" description="S1 motif" evidence="8">
    <location>
        <begin position="139"/>
        <end position="203"/>
    </location>
</feature>
<dbReference type="CDD" id="cd02134">
    <property type="entry name" value="KH-II_NusA_rpt1"/>
    <property type="match status" value="1"/>
</dbReference>
<evidence type="ECO:0000256" key="2">
    <source>
        <dbReference type="ARBA" id="ARBA00022490"/>
    </source>
</evidence>
<dbReference type="InterPro" id="IPR010995">
    <property type="entry name" value="DNA_repair_Rad51/TF_NusA_a-hlx"/>
</dbReference>
<dbReference type="FunFam" id="3.30.300.20:FF:000005">
    <property type="entry name" value="Transcription termination/antitermination protein NusA"/>
    <property type="match status" value="1"/>
</dbReference>
<dbReference type="GO" id="GO:0005829">
    <property type="term" value="C:cytosol"/>
    <property type="evidence" value="ECO:0007669"/>
    <property type="project" value="TreeGrafter"/>
</dbReference>
<name>Q1RIX1_RICBR</name>
<accession>Q1RIX1</accession>
<dbReference type="AlphaFoldDB" id="Q1RIX1"/>
<reference evidence="9 10" key="1">
    <citation type="journal article" date="2006" name="PLoS Genet.">
        <title>Genome sequence of Rickettsia bellii illuminates the role of amoebae in gene exchanges between intracellular pathogens.</title>
        <authorList>
            <person name="Ogata H."/>
            <person name="La Scola B."/>
            <person name="Audic S."/>
            <person name="Renesto P."/>
            <person name="Blanc G."/>
            <person name="Robert C."/>
            <person name="Fournier P.-E."/>
            <person name="Claverie J.-M."/>
            <person name="Raoult D."/>
        </authorList>
    </citation>
    <scope>NUCLEOTIDE SEQUENCE [LARGE SCALE GENOMIC DNA]</scope>
    <source>
        <strain evidence="9 10">RML369-C</strain>
    </source>
</reference>
<dbReference type="InterPro" id="IPR015946">
    <property type="entry name" value="KH_dom-like_a/b"/>
</dbReference>
<dbReference type="CDD" id="cd04455">
    <property type="entry name" value="S1_NusA"/>
    <property type="match status" value="1"/>
</dbReference>
<sequence length="500" mass="56577">MSNIGNIEILQIIDSVAREKGISKEVLISTVEQAVQVAVRKKYGNEYNIKAQINRKTGEINLLRVLKVVENVEDYLTQISITEALQKDPEAKIDGEIYEYLPSIDHARVAAQAAKQVITQRIIEAEREKQYHDFKDRKGEVINGVVKRIEYGDIIVDLNRAEAIIKREQQIKGENFKVGDRVKAYVQDVRHETKGPQIFLSRADDRMLAKLFELEVTEIYEGGIEIKAVARDPGSKAKIAVFASENGIDPIGSCVGIKGNRVRAITNELNGEKIDIILWNRDVAQFIINALAPAEILKILIDEDKRKVEVVVSQENQSLAIGRRGQNVRLAAKLTGWNIDIMTEEQESKRRNEEFVTSTELFMEALDVEEVIGQLLSVSGFNTVEQIVNSDINALMNIEGFEEELAVEIRNRAINYVNLRNEKIVKELEELGVEQELIDILEIQPELILKFAEYGIKTIEDLGEMSVNEFKNLASNSNITDENIKLLIKTAKQHSELKEE</sequence>
<dbReference type="PROSITE" id="PS50084">
    <property type="entry name" value="KH_TYPE_1"/>
    <property type="match status" value="1"/>
</dbReference>
<dbReference type="InterPro" id="IPR036555">
    <property type="entry name" value="NusA_N_sf"/>
</dbReference>
<dbReference type="Proteomes" id="UP000001951">
    <property type="component" value="Chromosome"/>
</dbReference>
<comment type="function">
    <text evidence="7">Participates in both transcription termination and antitermination.</text>
</comment>
<evidence type="ECO:0000256" key="6">
    <source>
        <dbReference type="ARBA" id="ARBA00023163"/>
    </source>
</evidence>
<evidence type="ECO:0000259" key="8">
    <source>
        <dbReference type="PROSITE" id="PS50126"/>
    </source>
</evidence>
<keyword evidence="6 7" id="KW-0804">Transcription</keyword>
<proteinExistence type="inferred from homology"/>
<dbReference type="Gene3D" id="3.30.300.20">
    <property type="match status" value="2"/>
</dbReference>
<dbReference type="GO" id="GO:0003723">
    <property type="term" value="F:RNA binding"/>
    <property type="evidence" value="ECO:0007669"/>
    <property type="project" value="UniProtKB-UniRule"/>
</dbReference>
<dbReference type="PROSITE" id="PS50126">
    <property type="entry name" value="S1"/>
    <property type="match status" value="1"/>
</dbReference>
<dbReference type="SUPFAM" id="SSF69705">
    <property type="entry name" value="Transcription factor NusA, N-terminal domain"/>
    <property type="match status" value="1"/>
</dbReference>
<dbReference type="GO" id="GO:0006353">
    <property type="term" value="P:DNA-templated transcription termination"/>
    <property type="evidence" value="ECO:0007669"/>
    <property type="project" value="UniProtKB-UniRule"/>
</dbReference>
<dbReference type="Gene3D" id="3.30.1480.10">
    <property type="entry name" value="NusA, N-terminal domain"/>
    <property type="match status" value="1"/>
</dbReference>
<dbReference type="PANTHER" id="PTHR22648">
    <property type="entry name" value="TRANSCRIPTION TERMINATION FACTOR NUSA"/>
    <property type="match status" value="1"/>
</dbReference>
<dbReference type="EMBL" id="CP000087">
    <property type="protein sequence ID" value="ABE04693.1"/>
    <property type="molecule type" value="Genomic_DNA"/>
</dbReference>